<keyword evidence="2" id="KW-0812">Transmembrane</keyword>
<protein>
    <recommendedName>
        <fullName evidence="5">CHAP domain-containing protein</fullName>
    </recommendedName>
</protein>
<feature type="region of interest" description="Disordered" evidence="1">
    <location>
        <begin position="49"/>
        <end position="73"/>
    </location>
</feature>
<evidence type="ECO:0000313" key="4">
    <source>
        <dbReference type="Proteomes" id="UP000580718"/>
    </source>
</evidence>
<keyword evidence="2" id="KW-1133">Transmembrane helix</keyword>
<reference evidence="3 4" key="1">
    <citation type="submission" date="2020-08" db="EMBL/GenBank/DDBJ databases">
        <title>Sequencing the genomes of 1000 actinobacteria strains.</title>
        <authorList>
            <person name="Klenk H.-P."/>
        </authorList>
    </citation>
    <scope>NUCLEOTIDE SEQUENCE [LARGE SCALE GENOMIC DNA]</scope>
    <source>
        <strain evidence="3 4">DSM 16678</strain>
    </source>
</reference>
<evidence type="ECO:0000313" key="3">
    <source>
        <dbReference type="EMBL" id="MBB3676982.1"/>
    </source>
</evidence>
<feature type="compositionally biased region" description="Pro residues" evidence="1">
    <location>
        <begin position="63"/>
        <end position="73"/>
    </location>
</feature>
<dbReference type="AlphaFoldDB" id="A0A839Y6L2"/>
<gene>
    <name evidence="3" type="ORF">FHX36_002717</name>
</gene>
<dbReference type="PROSITE" id="PS51318">
    <property type="entry name" value="TAT"/>
    <property type="match status" value="1"/>
</dbReference>
<comment type="caution">
    <text evidence="3">The sequence shown here is derived from an EMBL/GenBank/DDBJ whole genome shotgun (WGS) entry which is preliminary data.</text>
</comment>
<feature type="region of interest" description="Disordered" evidence="1">
    <location>
        <begin position="1"/>
        <end position="26"/>
    </location>
</feature>
<accession>A0A839Y6L2</accession>
<keyword evidence="2" id="KW-0472">Membrane</keyword>
<dbReference type="EMBL" id="JACIBU010000001">
    <property type="protein sequence ID" value="MBB3676982.1"/>
    <property type="molecule type" value="Genomic_DNA"/>
</dbReference>
<evidence type="ECO:0000256" key="2">
    <source>
        <dbReference type="SAM" id="Phobius"/>
    </source>
</evidence>
<feature type="transmembrane region" description="Helical" evidence="2">
    <location>
        <begin position="29"/>
        <end position="48"/>
    </location>
</feature>
<feature type="compositionally biased region" description="Low complexity" evidence="1">
    <location>
        <begin position="49"/>
        <end position="62"/>
    </location>
</feature>
<evidence type="ECO:0000256" key="1">
    <source>
        <dbReference type="SAM" id="MobiDB-lite"/>
    </source>
</evidence>
<proteinExistence type="predicted"/>
<dbReference type="Proteomes" id="UP000580718">
    <property type="component" value="Unassembled WGS sequence"/>
</dbReference>
<name>A0A839Y6L2_9ACTN</name>
<sequence>MTQDLTVEARDDELPAEPPHRRPPLSRRAFLAAGAAALAAGGAGLVVATRTGTPTSGPAGSTPLPPAAPPPAPPVVAGTLDAVLAAVEQSTGGRLLGSPWSAWSGVTSAAWSSSYVCWLLRDNGVPPTADPATLHAALAQAGRVGPTPQPGALVFYHRGDETRPVHVGLVTSVTAGVPQTVEGDHPMNLPHAERFVRRFARPWDERVTFALPVYA</sequence>
<organism evidence="3 4">
    <name type="scientific">Modestobacter versicolor</name>
    <dbReference type="NCBI Taxonomy" id="429133"/>
    <lineage>
        <taxon>Bacteria</taxon>
        <taxon>Bacillati</taxon>
        <taxon>Actinomycetota</taxon>
        <taxon>Actinomycetes</taxon>
        <taxon>Geodermatophilales</taxon>
        <taxon>Geodermatophilaceae</taxon>
        <taxon>Modestobacter</taxon>
    </lineage>
</organism>
<dbReference type="InterPro" id="IPR006311">
    <property type="entry name" value="TAT_signal"/>
</dbReference>
<dbReference type="RefSeq" id="WP_181428633.1">
    <property type="nucleotide sequence ID" value="NZ_JACIBU010000001.1"/>
</dbReference>
<evidence type="ECO:0008006" key="5">
    <source>
        <dbReference type="Google" id="ProtNLM"/>
    </source>
</evidence>